<dbReference type="Gene3D" id="2.40.50.100">
    <property type="match status" value="1"/>
</dbReference>
<accession>A0A316FLY1</accession>
<feature type="region of interest" description="Disordered" evidence="12">
    <location>
        <begin position="135"/>
        <end position="183"/>
    </location>
</feature>
<dbReference type="PROSITE" id="PS51826">
    <property type="entry name" value="PSBD"/>
    <property type="match status" value="1"/>
</dbReference>
<keyword evidence="6 11" id="KW-0816">Tricarboxylic acid cycle</keyword>
<feature type="compositionally biased region" description="Basic and acidic residues" evidence="12">
    <location>
        <begin position="147"/>
        <end position="156"/>
    </location>
</feature>
<feature type="domain" description="Peripheral subunit-binding (PSBD)" evidence="14">
    <location>
        <begin position="119"/>
        <end position="156"/>
    </location>
</feature>
<keyword evidence="8 11" id="KW-0450">Lipoyl</keyword>
<comment type="similarity">
    <text evidence="3 11">Belongs to the 2-oxoacid dehydrogenase family.</text>
</comment>
<reference evidence="15 16" key="1">
    <citation type="submission" date="2018-05" db="EMBL/GenBank/DDBJ databases">
        <title>Genomic Encyclopedia of Type Strains, Phase IV (KMG-IV): sequencing the most valuable type-strain genomes for metagenomic binning, comparative biology and taxonomic classification.</title>
        <authorList>
            <person name="Goeker M."/>
        </authorList>
    </citation>
    <scope>NUCLEOTIDE SEQUENCE [LARGE SCALE GENOMIC DNA]</scope>
    <source>
        <strain evidence="15 16">DSM 25350</strain>
    </source>
</reference>
<dbReference type="InterPro" id="IPR000089">
    <property type="entry name" value="Biotin_lipoyl"/>
</dbReference>
<sequence length="409" mass="44827">MSTEIKVPVLPESVADASIATWHKQPGDACERDENLVDIETDKVVLEVVAPEDGVLEEIIKQEGDTVTAEEVIAKFKAGAAADTKKEASASSDSSNKKSDDKKQDTEKTTSSDKSSDDVLSPAVRRLVNEHNLDVSSISATGKGGRLTKEDVEKHIKSGKSSSKPATKDEPELSAGPREEKRVPMTRLRKRIAERLVDAQQTAAILTTFNDVNMKPVMDIRAKYKEQFQKTHDVKLGFMSFFVKATVEALKRYPAVNASIDGDDIVYHGFFDVGIAVSGPRGLVVPVIRDADQLSMAEIEKTIMEFGQKAQNNQLTVDDLTGGTFTVSNGGTFGSLMSTPIINPPQSGILGMHRTEMRPVVENGEIVARPMMYLAFSYDHRIIDGRESVGFLKTIKDYIEDPARILLEL</sequence>
<dbReference type="SUPFAM" id="SSF51230">
    <property type="entry name" value="Single hybrid motif"/>
    <property type="match status" value="1"/>
</dbReference>
<dbReference type="RefSeq" id="WP_109763707.1">
    <property type="nucleotide sequence ID" value="NZ_QGGU01000007.1"/>
</dbReference>
<dbReference type="InterPro" id="IPR036625">
    <property type="entry name" value="E3-bd_dom_sf"/>
</dbReference>
<dbReference type="Pfam" id="PF02817">
    <property type="entry name" value="E3_binding"/>
    <property type="match status" value="1"/>
</dbReference>
<keyword evidence="9 11" id="KW-0012">Acyltransferase</keyword>
<gene>
    <name evidence="15" type="ORF">C8D97_10783</name>
</gene>
<organism evidence="15 16">
    <name type="scientific">Pleionea mediterranea</name>
    <dbReference type="NCBI Taxonomy" id="523701"/>
    <lineage>
        <taxon>Bacteria</taxon>
        <taxon>Pseudomonadati</taxon>
        <taxon>Pseudomonadota</taxon>
        <taxon>Gammaproteobacteria</taxon>
        <taxon>Oceanospirillales</taxon>
        <taxon>Pleioneaceae</taxon>
        <taxon>Pleionea</taxon>
    </lineage>
</organism>
<evidence type="ECO:0000256" key="5">
    <source>
        <dbReference type="ARBA" id="ARBA00019511"/>
    </source>
</evidence>
<dbReference type="InterPro" id="IPR004167">
    <property type="entry name" value="PSBD"/>
</dbReference>
<evidence type="ECO:0000256" key="7">
    <source>
        <dbReference type="ARBA" id="ARBA00022679"/>
    </source>
</evidence>
<comment type="caution">
    <text evidence="15">The sequence shown here is derived from an EMBL/GenBank/DDBJ whole genome shotgun (WGS) entry which is preliminary data.</text>
</comment>
<evidence type="ECO:0000313" key="15">
    <source>
        <dbReference type="EMBL" id="PWK49921.1"/>
    </source>
</evidence>
<dbReference type="FunFam" id="3.30.559.10:FF:000007">
    <property type="entry name" value="Dihydrolipoamide acetyltransferase component of pyruvate dehydrogenase complex"/>
    <property type="match status" value="1"/>
</dbReference>
<dbReference type="UniPathway" id="UPA00868">
    <property type="reaction ID" value="UER00840"/>
</dbReference>
<keyword evidence="7 11" id="KW-0808">Transferase</keyword>
<dbReference type="AlphaFoldDB" id="A0A316FLY1"/>
<dbReference type="NCBIfam" id="TIGR01347">
    <property type="entry name" value="sucB"/>
    <property type="match status" value="1"/>
</dbReference>
<comment type="pathway">
    <text evidence="2 11">Amino-acid degradation; L-lysine degradation via saccharopine pathway; glutaryl-CoA from L-lysine: step 6/6.</text>
</comment>
<dbReference type="PANTHER" id="PTHR43416:SF5">
    <property type="entry name" value="DIHYDROLIPOYLLYSINE-RESIDUE SUCCINYLTRANSFERASE COMPONENT OF 2-OXOGLUTARATE DEHYDROGENASE COMPLEX, MITOCHONDRIAL"/>
    <property type="match status" value="1"/>
</dbReference>
<dbReference type="EMBL" id="QGGU01000007">
    <property type="protein sequence ID" value="PWK49921.1"/>
    <property type="molecule type" value="Genomic_DNA"/>
</dbReference>
<evidence type="ECO:0000256" key="2">
    <source>
        <dbReference type="ARBA" id="ARBA00005145"/>
    </source>
</evidence>
<comment type="function">
    <text evidence="1 11">E2 component of the 2-oxoglutarate dehydrogenase (OGDH) complex which catalyzes the second step in the conversion of 2-oxoglutarate to succinyl-CoA and CO(2).</text>
</comment>
<dbReference type="InterPro" id="IPR011053">
    <property type="entry name" value="Single_hybrid_motif"/>
</dbReference>
<evidence type="ECO:0000259" key="14">
    <source>
        <dbReference type="PROSITE" id="PS51826"/>
    </source>
</evidence>
<dbReference type="GO" id="GO:0005829">
    <property type="term" value="C:cytosol"/>
    <property type="evidence" value="ECO:0007669"/>
    <property type="project" value="TreeGrafter"/>
</dbReference>
<dbReference type="InterPro" id="IPR001078">
    <property type="entry name" value="2-oxoacid_DH_actylTfrase"/>
</dbReference>
<dbReference type="PANTHER" id="PTHR43416">
    <property type="entry name" value="DIHYDROLIPOYLLYSINE-RESIDUE SUCCINYLTRANSFERASE COMPONENT OF 2-OXOGLUTARATE DEHYDROGENASE COMPLEX, MITOCHONDRIAL-RELATED"/>
    <property type="match status" value="1"/>
</dbReference>
<dbReference type="GO" id="GO:0004149">
    <property type="term" value="F:dihydrolipoyllysine-residue succinyltransferase activity"/>
    <property type="evidence" value="ECO:0007669"/>
    <property type="project" value="UniProtKB-UniRule"/>
</dbReference>
<dbReference type="PROSITE" id="PS50968">
    <property type="entry name" value="BIOTINYL_LIPOYL"/>
    <property type="match status" value="1"/>
</dbReference>
<evidence type="ECO:0000256" key="10">
    <source>
        <dbReference type="ARBA" id="ARBA00052761"/>
    </source>
</evidence>
<evidence type="ECO:0000256" key="12">
    <source>
        <dbReference type="SAM" id="MobiDB-lite"/>
    </source>
</evidence>
<dbReference type="NCBIfam" id="NF004309">
    <property type="entry name" value="PRK05704.1"/>
    <property type="match status" value="1"/>
</dbReference>
<evidence type="ECO:0000259" key="13">
    <source>
        <dbReference type="PROSITE" id="PS50968"/>
    </source>
</evidence>
<dbReference type="GO" id="GO:0045252">
    <property type="term" value="C:oxoglutarate dehydrogenase complex"/>
    <property type="evidence" value="ECO:0007669"/>
    <property type="project" value="UniProtKB-UniRule"/>
</dbReference>
<dbReference type="SUPFAM" id="SSF52777">
    <property type="entry name" value="CoA-dependent acyltransferases"/>
    <property type="match status" value="1"/>
</dbReference>
<comment type="catalytic activity">
    <reaction evidence="10 11">
        <text>N(6)-[(R)-dihydrolipoyl]-L-lysyl-[protein] + succinyl-CoA = N(6)-[(R)-S(8)-succinyldihydrolipoyl]-L-lysyl-[protein] + CoA</text>
        <dbReference type="Rhea" id="RHEA:15213"/>
        <dbReference type="Rhea" id="RHEA-COMP:10475"/>
        <dbReference type="Rhea" id="RHEA-COMP:20092"/>
        <dbReference type="ChEBI" id="CHEBI:57287"/>
        <dbReference type="ChEBI" id="CHEBI:57292"/>
        <dbReference type="ChEBI" id="CHEBI:83100"/>
        <dbReference type="ChEBI" id="CHEBI:83120"/>
        <dbReference type="EC" id="2.3.1.61"/>
    </reaction>
</comment>
<dbReference type="Pfam" id="PF00198">
    <property type="entry name" value="2-oxoacid_dh"/>
    <property type="match status" value="1"/>
</dbReference>
<dbReference type="GO" id="GO:0033512">
    <property type="term" value="P:L-lysine catabolic process to acetyl-CoA via saccharopine"/>
    <property type="evidence" value="ECO:0007669"/>
    <property type="project" value="UniProtKB-UniRule"/>
</dbReference>
<evidence type="ECO:0000256" key="9">
    <source>
        <dbReference type="ARBA" id="ARBA00023315"/>
    </source>
</evidence>
<dbReference type="CDD" id="cd06849">
    <property type="entry name" value="lipoyl_domain"/>
    <property type="match status" value="1"/>
</dbReference>
<dbReference type="GO" id="GO:0006099">
    <property type="term" value="P:tricarboxylic acid cycle"/>
    <property type="evidence" value="ECO:0007669"/>
    <property type="project" value="UniProtKB-UniRule"/>
</dbReference>
<dbReference type="InterPro" id="IPR023213">
    <property type="entry name" value="CAT-like_dom_sf"/>
</dbReference>
<dbReference type="EC" id="2.3.1.61" evidence="4 11"/>
<feature type="compositionally biased region" description="Basic and acidic residues" evidence="12">
    <location>
        <begin position="95"/>
        <end position="117"/>
    </location>
</feature>
<dbReference type="SUPFAM" id="SSF47005">
    <property type="entry name" value="Peripheral subunit-binding domain of 2-oxo acid dehydrogenase complex"/>
    <property type="match status" value="1"/>
</dbReference>
<dbReference type="Pfam" id="PF00364">
    <property type="entry name" value="Biotin_lipoyl"/>
    <property type="match status" value="1"/>
</dbReference>
<evidence type="ECO:0000256" key="3">
    <source>
        <dbReference type="ARBA" id="ARBA00007317"/>
    </source>
</evidence>
<dbReference type="Gene3D" id="3.30.559.10">
    <property type="entry name" value="Chloramphenicol acetyltransferase-like domain"/>
    <property type="match status" value="1"/>
</dbReference>
<evidence type="ECO:0000256" key="8">
    <source>
        <dbReference type="ARBA" id="ARBA00022823"/>
    </source>
</evidence>
<feature type="compositionally biased region" description="Basic and acidic residues" evidence="12">
    <location>
        <begin position="166"/>
        <end position="183"/>
    </location>
</feature>
<evidence type="ECO:0000256" key="6">
    <source>
        <dbReference type="ARBA" id="ARBA00022532"/>
    </source>
</evidence>
<comment type="cofactor">
    <cofactor evidence="11">
        <name>(R)-lipoate</name>
        <dbReference type="ChEBI" id="CHEBI:83088"/>
    </cofactor>
    <text evidence="11">Binds 1 lipoyl cofactor covalently.</text>
</comment>
<feature type="domain" description="Lipoyl-binding" evidence="13">
    <location>
        <begin position="2"/>
        <end position="77"/>
    </location>
</feature>
<feature type="region of interest" description="Disordered" evidence="12">
    <location>
        <begin position="77"/>
        <end position="122"/>
    </location>
</feature>
<dbReference type="Gene3D" id="4.10.320.10">
    <property type="entry name" value="E3-binding domain"/>
    <property type="match status" value="1"/>
</dbReference>
<keyword evidence="16" id="KW-1185">Reference proteome</keyword>
<evidence type="ECO:0000256" key="11">
    <source>
        <dbReference type="RuleBase" id="RU361138"/>
    </source>
</evidence>
<proteinExistence type="inferred from homology"/>
<protein>
    <recommendedName>
        <fullName evidence="5 11">Dihydrolipoyllysine-residue succinyltransferase component of 2-oxoglutarate dehydrogenase complex</fullName>
        <ecNumber evidence="4 11">2.3.1.61</ecNumber>
    </recommendedName>
    <alternativeName>
        <fullName evidence="11">2-oxoglutarate dehydrogenase complex component E2</fullName>
    </alternativeName>
</protein>
<evidence type="ECO:0000256" key="1">
    <source>
        <dbReference type="ARBA" id="ARBA00004052"/>
    </source>
</evidence>
<dbReference type="OrthoDB" id="9805770at2"/>
<name>A0A316FLY1_9GAMM</name>
<dbReference type="Proteomes" id="UP000245790">
    <property type="component" value="Unassembled WGS sequence"/>
</dbReference>
<dbReference type="InterPro" id="IPR006255">
    <property type="entry name" value="SucB"/>
</dbReference>
<dbReference type="InterPro" id="IPR050537">
    <property type="entry name" value="2-oxoacid_dehydrogenase"/>
</dbReference>
<evidence type="ECO:0000313" key="16">
    <source>
        <dbReference type="Proteomes" id="UP000245790"/>
    </source>
</evidence>
<evidence type="ECO:0000256" key="4">
    <source>
        <dbReference type="ARBA" id="ARBA00012945"/>
    </source>
</evidence>